<evidence type="ECO:0000313" key="1">
    <source>
        <dbReference type="EMBL" id="SMG18582.1"/>
    </source>
</evidence>
<reference evidence="1 2" key="1">
    <citation type="submission" date="2017-04" db="EMBL/GenBank/DDBJ databases">
        <authorList>
            <person name="Afonso C.L."/>
            <person name="Miller P.J."/>
            <person name="Scott M.A."/>
            <person name="Spackman E."/>
            <person name="Goraichik I."/>
            <person name="Dimitrov K.M."/>
            <person name="Suarez D.L."/>
            <person name="Swayne D.E."/>
        </authorList>
    </citation>
    <scope>NUCLEOTIDE SEQUENCE [LARGE SCALE GENOMIC DNA]</scope>
    <source>
        <strain evidence="1 2">11</strain>
    </source>
</reference>
<name>A0A1X7IUJ6_9BACL</name>
<dbReference type="STRING" id="1852522.SAMN06295960_0802"/>
<protein>
    <submittedName>
        <fullName evidence="1">Uncharacterized protein</fullName>
    </submittedName>
</protein>
<sequence length="57" mass="6707">MVVEPSTGEYIDTERLFKQENFVPHHPTYFEALFRMMEEESRNIAKGMNNDRAGDVE</sequence>
<gene>
    <name evidence="1" type="ORF">SAMN06295960_0802</name>
</gene>
<dbReference type="EMBL" id="FXAZ01000001">
    <property type="protein sequence ID" value="SMG18582.1"/>
    <property type="molecule type" value="Genomic_DNA"/>
</dbReference>
<proteinExistence type="predicted"/>
<dbReference type="AlphaFoldDB" id="A0A1X7IUJ6"/>
<keyword evidence="2" id="KW-1185">Reference proteome</keyword>
<dbReference type="Proteomes" id="UP000193834">
    <property type="component" value="Unassembled WGS sequence"/>
</dbReference>
<evidence type="ECO:0000313" key="2">
    <source>
        <dbReference type="Proteomes" id="UP000193834"/>
    </source>
</evidence>
<organism evidence="1 2">
    <name type="scientific">Paenibacillus aquistagni</name>
    <dbReference type="NCBI Taxonomy" id="1852522"/>
    <lineage>
        <taxon>Bacteria</taxon>
        <taxon>Bacillati</taxon>
        <taxon>Bacillota</taxon>
        <taxon>Bacilli</taxon>
        <taxon>Bacillales</taxon>
        <taxon>Paenibacillaceae</taxon>
        <taxon>Paenibacillus</taxon>
    </lineage>
</organism>
<accession>A0A1X7IUJ6</accession>